<keyword evidence="1" id="KW-0812">Transmembrane</keyword>
<proteinExistence type="predicted"/>
<organism evidence="2 3">
    <name type="scientific">Brassica cretica</name>
    <name type="common">Mustard</name>
    <dbReference type="NCBI Taxonomy" id="69181"/>
    <lineage>
        <taxon>Eukaryota</taxon>
        <taxon>Viridiplantae</taxon>
        <taxon>Streptophyta</taxon>
        <taxon>Embryophyta</taxon>
        <taxon>Tracheophyta</taxon>
        <taxon>Spermatophyta</taxon>
        <taxon>Magnoliopsida</taxon>
        <taxon>eudicotyledons</taxon>
        <taxon>Gunneridae</taxon>
        <taxon>Pentapetalae</taxon>
        <taxon>rosids</taxon>
        <taxon>malvids</taxon>
        <taxon>Brassicales</taxon>
        <taxon>Brassicaceae</taxon>
        <taxon>Brassiceae</taxon>
        <taxon>Brassica</taxon>
    </lineage>
</organism>
<accession>A0A8S9RDG0</accession>
<protein>
    <submittedName>
        <fullName evidence="2">Uncharacterized protein</fullName>
    </submittedName>
</protein>
<evidence type="ECO:0000313" key="3">
    <source>
        <dbReference type="Proteomes" id="UP000712600"/>
    </source>
</evidence>
<sequence length="80" mass="8639">MNVQGHIVDAFGASILWLSLGSLLLSFQLETPNVRCNGLSSELLSRCVLLGVSCGGNYVARKAVEAGKLLEPVKQLLHRF</sequence>
<dbReference type="Proteomes" id="UP000712600">
    <property type="component" value="Unassembled WGS sequence"/>
</dbReference>
<evidence type="ECO:0000313" key="2">
    <source>
        <dbReference type="EMBL" id="KAF3570820.1"/>
    </source>
</evidence>
<dbReference type="AlphaFoldDB" id="A0A8S9RDG0"/>
<dbReference type="EMBL" id="QGKX02000095">
    <property type="protein sequence ID" value="KAF3570820.1"/>
    <property type="molecule type" value="Genomic_DNA"/>
</dbReference>
<name>A0A8S9RDG0_BRACR</name>
<evidence type="ECO:0000256" key="1">
    <source>
        <dbReference type="SAM" id="Phobius"/>
    </source>
</evidence>
<keyword evidence="1" id="KW-1133">Transmembrane helix</keyword>
<feature type="transmembrane region" description="Helical" evidence="1">
    <location>
        <begin position="7"/>
        <end position="27"/>
    </location>
</feature>
<gene>
    <name evidence="2" type="ORF">F2Q69_00058120</name>
</gene>
<reference evidence="2" key="1">
    <citation type="submission" date="2019-12" db="EMBL/GenBank/DDBJ databases">
        <title>Genome sequencing and annotation of Brassica cretica.</title>
        <authorList>
            <person name="Studholme D.J."/>
            <person name="Sarris P."/>
        </authorList>
    </citation>
    <scope>NUCLEOTIDE SEQUENCE</scope>
    <source>
        <strain evidence="2">PFS-109/04</strain>
        <tissue evidence="2">Leaf</tissue>
    </source>
</reference>
<comment type="caution">
    <text evidence="2">The sequence shown here is derived from an EMBL/GenBank/DDBJ whole genome shotgun (WGS) entry which is preliminary data.</text>
</comment>
<keyword evidence="1" id="KW-0472">Membrane</keyword>